<dbReference type="AlphaFoldDB" id="A0A0Q4B719"/>
<accession>A0A0Q4B719</accession>
<evidence type="ECO:0000313" key="10">
    <source>
        <dbReference type="Proteomes" id="UP000054172"/>
    </source>
</evidence>
<comment type="caution">
    <text evidence="9">The sequence shown here is derived from an EMBL/GenBank/DDBJ whole genome shotgun (WGS) entry which is preliminary data.</text>
</comment>
<keyword evidence="10" id="KW-1185">Reference proteome</keyword>
<dbReference type="SUPFAM" id="SSF49464">
    <property type="entry name" value="Carboxypeptidase regulatory domain-like"/>
    <property type="match status" value="1"/>
</dbReference>
<keyword evidence="3 7" id="KW-1134">Transmembrane beta strand</keyword>
<evidence type="ECO:0000313" key="9">
    <source>
        <dbReference type="EMBL" id="KQM09650.1"/>
    </source>
</evidence>
<dbReference type="NCBIfam" id="TIGR04057">
    <property type="entry name" value="SusC_RagA_signa"/>
    <property type="match status" value="1"/>
</dbReference>
<evidence type="ECO:0000259" key="8">
    <source>
        <dbReference type="Pfam" id="PF07715"/>
    </source>
</evidence>
<evidence type="ECO:0000256" key="2">
    <source>
        <dbReference type="ARBA" id="ARBA00022448"/>
    </source>
</evidence>
<dbReference type="PROSITE" id="PS52016">
    <property type="entry name" value="TONB_DEPENDENT_REC_3"/>
    <property type="match status" value="1"/>
</dbReference>
<dbReference type="Gene3D" id="2.40.170.20">
    <property type="entry name" value="TonB-dependent receptor, beta-barrel domain"/>
    <property type="match status" value="1"/>
</dbReference>
<dbReference type="Pfam" id="PF07715">
    <property type="entry name" value="Plug"/>
    <property type="match status" value="1"/>
</dbReference>
<dbReference type="InterPro" id="IPR008969">
    <property type="entry name" value="CarboxyPept-like_regulatory"/>
</dbReference>
<proteinExistence type="inferred from homology"/>
<dbReference type="Proteomes" id="UP000054172">
    <property type="component" value="Unassembled WGS sequence"/>
</dbReference>
<evidence type="ECO:0000256" key="6">
    <source>
        <dbReference type="ARBA" id="ARBA00023237"/>
    </source>
</evidence>
<protein>
    <recommendedName>
        <fullName evidence="8">TonB-dependent receptor plug domain-containing protein</fullName>
    </recommendedName>
</protein>
<name>A0A0Q4B719_9BACT</name>
<organism evidence="9 10">
    <name type="scientific">Candidatus [Bacteroides] periocalifornicus</name>
    <dbReference type="NCBI Taxonomy" id="1702214"/>
    <lineage>
        <taxon>Bacteria</taxon>
        <taxon>Pseudomonadati</taxon>
        <taxon>Bacteroidota</taxon>
    </lineage>
</organism>
<dbReference type="STRING" id="1702214.AL399_00785"/>
<dbReference type="EMBL" id="LIIK01000002">
    <property type="protein sequence ID" value="KQM09650.1"/>
    <property type="molecule type" value="Genomic_DNA"/>
</dbReference>
<dbReference type="NCBIfam" id="TIGR04056">
    <property type="entry name" value="OMP_RagA_SusC"/>
    <property type="match status" value="1"/>
</dbReference>
<dbReference type="Gene3D" id="2.60.40.1120">
    <property type="entry name" value="Carboxypeptidase-like, regulatory domain"/>
    <property type="match status" value="1"/>
</dbReference>
<keyword evidence="4 7" id="KW-0812">Transmembrane</keyword>
<evidence type="ECO:0000256" key="5">
    <source>
        <dbReference type="ARBA" id="ARBA00023136"/>
    </source>
</evidence>
<evidence type="ECO:0000256" key="4">
    <source>
        <dbReference type="ARBA" id="ARBA00022692"/>
    </source>
</evidence>
<keyword evidence="6 7" id="KW-0998">Cell outer membrane</keyword>
<dbReference type="SUPFAM" id="SSF56935">
    <property type="entry name" value="Porins"/>
    <property type="match status" value="1"/>
</dbReference>
<evidence type="ECO:0000256" key="3">
    <source>
        <dbReference type="ARBA" id="ARBA00022452"/>
    </source>
</evidence>
<dbReference type="Pfam" id="PF13715">
    <property type="entry name" value="CarbopepD_reg_2"/>
    <property type="match status" value="1"/>
</dbReference>
<evidence type="ECO:0000256" key="1">
    <source>
        <dbReference type="ARBA" id="ARBA00004571"/>
    </source>
</evidence>
<dbReference type="Gene3D" id="2.170.130.10">
    <property type="entry name" value="TonB-dependent receptor, plug domain"/>
    <property type="match status" value="1"/>
</dbReference>
<comment type="subcellular location">
    <subcellularLocation>
        <location evidence="1 7">Cell outer membrane</location>
        <topology evidence="1 7">Multi-pass membrane protein</topology>
    </subcellularLocation>
</comment>
<dbReference type="InterPro" id="IPR023997">
    <property type="entry name" value="TonB-dep_OMP_SusC/RagA_CS"/>
</dbReference>
<gene>
    <name evidence="9" type="ORF">AL399_00785</name>
</gene>
<evidence type="ECO:0000256" key="7">
    <source>
        <dbReference type="PROSITE-ProRule" id="PRU01360"/>
    </source>
</evidence>
<keyword evidence="2 7" id="KW-0813">Transport</keyword>
<reference evidence="9" key="1">
    <citation type="submission" date="2015-08" db="EMBL/GenBank/DDBJ databases">
        <title>Candidatus Bacteriodes Periocalifornicus.</title>
        <authorList>
            <person name="McLean J.S."/>
            <person name="Kelley S."/>
        </authorList>
    </citation>
    <scope>NUCLEOTIDE SEQUENCE [LARGE SCALE GENOMIC DNA]</scope>
    <source>
        <strain evidence="9">12B</strain>
    </source>
</reference>
<dbReference type="PATRIC" id="fig|1702214.3.peg.805"/>
<dbReference type="GO" id="GO:0009279">
    <property type="term" value="C:cell outer membrane"/>
    <property type="evidence" value="ECO:0007669"/>
    <property type="project" value="UniProtKB-SubCell"/>
</dbReference>
<dbReference type="InterPro" id="IPR036942">
    <property type="entry name" value="Beta-barrel_TonB_sf"/>
</dbReference>
<dbReference type="InterPro" id="IPR037066">
    <property type="entry name" value="Plug_dom_sf"/>
</dbReference>
<sequence length="1058" mass="118243">MLACAVSAFGQGQTVTGVVTSAEDHTPIIQAVVMERGTMNGTVTDADGHYTITVAGPQSILVFTFTGMETQEVVVGAHTEIPIEMRPGLEEIDQVMVVAFGKAKKSAFTGSATSVSSKELERKQVSSVVNALQGKLPGVVVFAEANQPGKTSTMRIRGTGSFSASSKPLYVVDGVPYDGDISAINPQDVETTTVLKDAASASLYGARGANGVVLITTKSGQTRNDVMNINLSAKYGYNFRGVRDYDRLGPREYIAKAFEAYANSEPTKSLADLTSEFVKPSSEFSPGYFPFSLPNGRTDYFIDNGDGTYSLNPLATNGRKITDPITGQEYWLQPDNWTKEVIRPDSRQEYSLSLSGHGASSSYFFSGGYLRDKGYISSTNFERYSSRLKGDYQAKSWFHIGANAAYTYSVANEVADSDDPRNPQNPFAYLERLGSVYPLYVRDGSGRILKDRFGFTRYDFGSGQYPGFNRPGSAFYGGNPLAAAQLDLNQRRVHAISLREYVDFIIPYGFKVTLSMGHDFENGDRVIRKNALYGSSAPYGGEISQTSARKMSYNLQQLLTWEHSYADVHNVDVLLGHEFYSWRNAILAGSRRNMYSLWNRELNGAIGQPDASSYTLNYRTEGYLGRAQYNYDERYFISASYRRDASSRFAKQHRWGNFWSVGASWLISSERFMQSAKSVVDMLKLKASYGVQGNDNIWPNDPVGNFYYQDIYQLRNLYDKYALFLKHVGRKTLTWETSRNLNTGVEFELLGRRLTGQVEFFARTVTDMLIRRTPMPSSGITEFYDNVGAMRNLGIDFELRGVPYQSERLTWSLWLNGSHVRSKILKLPPEFADGYMEGTVFRKVGETFYASYYVRQMGVDENGQELYGLWDAQKGELTTTTNYYEAYAGDRRGKRYIRDASPKLTGGFGTELEAYGFDFSAQFGYQLGGVTIDETYTSLMHDGSSLSRGYAWHKDILKSWTPQRRDTKIPRVNLLNAGRNETDQDLISQAYLSVDNLTLGYTLPKSAIDWLHVASARVYVVCDNVWIFSARKGFDPRFGGTGGYKAMRTLSGGVNLTF</sequence>
<dbReference type="InterPro" id="IPR023996">
    <property type="entry name" value="TonB-dep_OMP_SusC/RagA"/>
</dbReference>
<dbReference type="InterPro" id="IPR039426">
    <property type="entry name" value="TonB-dep_rcpt-like"/>
</dbReference>
<comment type="similarity">
    <text evidence="7">Belongs to the TonB-dependent receptor family.</text>
</comment>
<keyword evidence="5 7" id="KW-0472">Membrane</keyword>
<dbReference type="InterPro" id="IPR012910">
    <property type="entry name" value="Plug_dom"/>
</dbReference>
<feature type="domain" description="TonB-dependent receptor plug" evidence="8">
    <location>
        <begin position="105"/>
        <end position="212"/>
    </location>
</feature>